<comment type="caution">
    <text evidence="1">The sequence shown here is derived from an EMBL/GenBank/DDBJ whole genome shotgun (WGS) entry which is preliminary data.</text>
</comment>
<dbReference type="EMBL" id="JAAONZ010000031">
    <property type="protein sequence ID" value="NHO68409.1"/>
    <property type="molecule type" value="Genomic_DNA"/>
</dbReference>
<protein>
    <submittedName>
        <fullName evidence="1">Sce7726 family protein</fullName>
    </submittedName>
</protein>
<organism evidence="1 2">
    <name type="scientific">Pseudomaricurvus hydrocarbonicus</name>
    <dbReference type="NCBI Taxonomy" id="1470433"/>
    <lineage>
        <taxon>Bacteria</taxon>
        <taxon>Pseudomonadati</taxon>
        <taxon>Pseudomonadota</taxon>
        <taxon>Gammaproteobacteria</taxon>
        <taxon>Cellvibrionales</taxon>
        <taxon>Cellvibrionaceae</taxon>
        <taxon>Pseudomaricurvus</taxon>
    </lineage>
</organism>
<dbReference type="AlphaFoldDB" id="A0A9E5MQ27"/>
<gene>
    <name evidence="1" type="ORF">G8770_22885</name>
</gene>
<dbReference type="Proteomes" id="UP000787472">
    <property type="component" value="Unassembled WGS sequence"/>
</dbReference>
<accession>A0A9E5MQ27</accession>
<dbReference type="NCBIfam" id="NF033832">
    <property type="entry name" value="sce7726_fam"/>
    <property type="match status" value="1"/>
</dbReference>
<evidence type="ECO:0000313" key="2">
    <source>
        <dbReference type="Proteomes" id="UP000787472"/>
    </source>
</evidence>
<dbReference type="RefSeq" id="WP_167192375.1">
    <property type="nucleotide sequence ID" value="NZ_JAAONZ010000031.1"/>
</dbReference>
<reference evidence="1" key="1">
    <citation type="submission" date="2020-03" db="EMBL/GenBank/DDBJ databases">
        <authorList>
            <person name="Guo F."/>
        </authorList>
    </citation>
    <scope>NUCLEOTIDE SEQUENCE</scope>
    <source>
        <strain evidence="1">JCM 30134</strain>
    </source>
</reference>
<dbReference type="InterPro" id="IPR047729">
    <property type="entry name" value="Sce7726-like"/>
</dbReference>
<keyword evidence="2" id="KW-1185">Reference proteome</keyword>
<name>A0A9E5MQ27_9GAMM</name>
<sequence>MPLNDPVIRATLKQHLLKLRAKPRAIIDELHVHKGNAIADVVAIYKEPHCFEIKGETDNVKRIIRQGKFFNLSFKKITLITTKNHLANALKTAPDFWGVMIAYEKDGDIKLKYYRKAENNPCFDKEIALYTLWRQEMLDLSNIKKIELSKRINKQSIANEIANHLSGKEVSSSIANFLLERNVT</sequence>
<evidence type="ECO:0000313" key="1">
    <source>
        <dbReference type="EMBL" id="NHO68409.1"/>
    </source>
</evidence>
<proteinExistence type="predicted"/>